<evidence type="ECO:0000256" key="2">
    <source>
        <dbReference type="ARBA" id="ARBA00023015"/>
    </source>
</evidence>
<accession>A0A1C3TYG3</accession>
<dbReference type="GO" id="GO:0003700">
    <property type="term" value="F:DNA-binding transcription factor activity"/>
    <property type="evidence" value="ECO:0007669"/>
    <property type="project" value="InterPro"/>
</dbReference>
<gene>
    <name evidence="7" type="ORF">GA0061103_1188</name>
</gene>
<dbReference type="PRINTS" id="PR00032">
    <property type="entry name" value="HTHARAC"/>
</dbReference>
<keyword evidence="3 7" id="KW-0238">DNA-binding</keyword>
<keyword evidence="5" id="KW-0804">Transcription</keyword>
<dbReference type="EMBL" id="FMAG01000001">
    <property type="protein sequence ID" value="SCB08152.1"/>
    <property type="molecule type" value="Genomic_DNA"/>
</dbReference>
<feature type="domain" description="HTH araC/xylS-type" evidence="6">
    <location>
        <begin position="161"/>
        <end position="261"/>
    </location>
</feature>
<dbReference type="InterPro" id="IPR003313">
    <property type="entry name" value="AraC-bd"/>
</dbReference>
<sequence length="264" mass="29001">MDIEDIGDRLDGPPLIAFWGSDEPGSAFRLGTQEYDWHVHGRGQLFCIESGLVRVDTPDGSWLLPPQRAGWIPPGVMHKAAINGVLSGWGILLTPDASAGLPATPCVLSVSEVLRALVRRAATWHWEEKLSPQQRRLAAVLLDEVRAAPRESLHLPMPADRRALRIAEAVLQEPASEETLHALALRAGVSERSARRLFNVETGMSFAHWRQQARLLLALEYLSAGKPIAEVADSLGYASASSFIAMFRKAFGLSPRRYLSVQKS</sequence>
<dbReference type="InterPro" id="IPR011051">
    <property type="entry name" value="RmlC_Cupin_sf"/>
</dbReference>
<reference evidence="8" key="1">
    <citation type="submission" date="2016-08" db="EMBL/GenBank/DDBJ databases">
        <authorList>
            <person name="Varghese N."/>
            <person name="Submissions Spin"/>
        </authorList>
    </citation>
    <scope>NUCLEOTIDE SEQUENCE [LARGE SCALE GENOMIC DNA]</scope>
    <source>
        <strain evidence="8">HAMBI 2975</strain>
    </source>
</reference>
<evidence type="ECO:0000313" key="7">
    <source>
        <dbReference type="EMBL" id="SCB08152.1"/>
    </source>
</evidence>
<dbReference type="Proteomes" id="UP000199101">
    <property type="component" value="Unassembled WGS sequence"/>
</dbReference>
<dbReference type="PROSITE" id="PS01124">
    <property type="entry name" value="HTH_ARAC_FAMILY_2"/>
    <property type="match status" value="1"/>
</dbReference>
<dbReference type="OrthoDB" id="9804543at2"/>
<dbReference type="InterPro" id="IPR009057">
    <property type="entry name" value="Homeodomain-like_sf"/>
</dbReference>
<protein>
    <submittedName>
        <fullName evidence="7">AraC-type DNA-binding protein</fullName>
    </submittedName>
</protein>
<proteinExistence type="predicted"/>
<dbReference type="SUPFAM" id="SSF51182">
    <property type="entry name" value="RmlC-like cupins"/>
    <property type="match status" value="1"/>
</dbReference>
<dbReference type="GO" id="GO:0043565">
    <property type="term" value="F:sequence-specific DNA binding"/>
    <property type="evidence" value="ECO:0007669"/>
    <property type="project" value="InterPro"/>
</dbReference>
<evidence type="ECO:0000256" key="1">
    <source>
        <dbReference type="ARBA" id="ARBA00022491"/>
    </source>
</evidence>
<evidence type="ECO:0000313" key="8">
    <source>
        <dbReference type="Proteomes" id="UP000199101"/>
    </source>
</evidence>
<evidence type="ECO:0000256" key="4">
    <source>
        <dbReference type="ARBA" id="ARBA00023159"/>
    </source>
</evidence>
<dbReference type="PROSITE" id="PS00041">
    <property type="entry name" value="HTH_ARAC_FAMILY_1"/>
    <property type="match status" value="1"/>
</dbReference>
<dbReference type="CDD" id="cd06124">
    <property type="entry name" value="cupin_NimR-like_N"/>
    <property type="match status" value="1"/>
</dbReference>
<keyword evidence="1" id="KW-0678">Repressor</keyword>
<dbReference type="SUPFAM" id="SSF46689">
    <property type="entry name" value="Homeodomain-like"/>
    <property type="match status" value="1"/>
</dbReference>
<name>A0A1C3TYG3_9HYPH</name>
<dbReference type="SMART" id="SM00342">
    <property type="entry name" value="HTH_ARAC"/>
    <property type="match status" value="1"/>
</dbReference>
<keyword evidence="8" id="KW-1185">Reference proteome</keyword>
<organism evidence="7 8">
    <name type="scientific">Rhizobium multihospitium</name>
    <dbReference type="NCBI Taxonomy" id="410764"/>
    <lineage>
        <taxon>Bacteria</taxon>
        <taxon>Pseudomonadati</taxon>
        <taxon>Pseudomonadota</taxon>
        <taxon>Alphaproteobacteria</taxon>
        <taxon>Hyphomicrobiales</taxon>
        <taxon>Rhizobiaceae</taxon>
        <taxon>Rhizobium/Agrobacterium group</taxon>
        <taxon>Rhizobium</taxon>
    </lineage>
</organism>
<dbReference type="Pfam" id="PF12833">
    <property type="entry name" value="HTH_18"/>
    <property type="match status" value="1"/>
</dbReference>
<dbReference type="PANTHER" id="PTHR11019:SF159">
    <property type="entry name" value="TRANSCRIPTIONAL REGULATOR-RELATED"/>
    <property type="match status" value="1"/>
</dbReference>
<dbReference type="Pfam" id="PF02311">
    <property type="entry name" value="AraC_binding"/>
    <property type="match status" value="1"/>
</dbReference>
<dbReference type="InterPro" id="IPR018060">
    <property type="entry name" value="HTH_AraC"/>
</dbReference>
<dbReference type="FunFam" id="1.10.10.60:FF:000132">
    <property type="entry name" value="AraC family transcriptional regulator"/>
    <property type="match status" value="1"/>
</dbReference>
<keyword evidence="2" id="KW-0805">Transcription regulation</keyword>
<dbReference type="RefSeq" id="WP_092706177.1">
    <property type="nucleotide sequence ID" value="NZ_FMAG01000001.1"/>
</dbReference>
<dbReference type="Gene3D" id="1.10.10.60">
    <property type="entry name" value="Homeodomain-like"/>
    <property type="match status" value="1"/>
</dbReference>
<dbReference type="InterPro" id="IPR018062">
    <property type="entry name" value="HTH_AraC-typ_CS"/>
</dbReference>
<dbReference type="STRING" id="410764.GA0061103_1188"/>
<dbReference type="AlphaFoldDB" id="A0A1C3TYG3"/>
<dbReference type="PANTHER" id="PTHR11019">
    <property type="entry name" value="HTH-TYPE TRANSCRIPTIONAL REGULATOR NIMR"/>
    <property type="match status" value="1"/>
</dbReference>
<keyword evidence="4" id="KW-0010">Activator</keyword>
<evidence type="ECO:0000259" key="6">
    <source>
        <dbReference type="PROSITE" id="PS01124"/>
    </source>
</evidence>
<dbReference type="InterPro" id="IPR020449">
    <property type="entry name" value="Tscrpt_reg_AraC-type_HTH"/>
</dbReference>
<evidence type="ECO:0000256" key="5">
    <source>
        <dbReference type="ARBA" id="ARBA00023163"/>
    </source>
</evidence>
<evidence type="ECO:0000256" key="3">
    <source>
        <dbReference type="ARBA" id="ARBA00023125"/>
    </source>
</evidence>